<feature type="transmembrane region" description="Helical" evidence="1">
    <location>
        <begin position="254"/>
        <end position="272"/>
    </location>
</feature>
<evidence type="ECO:0000256" key="1">
    <source>
        <dbReference type="SAM" id="Phobius"/>
    </source>
</evidence>
<feature type="transmembrane region" description="Helical" evidence="1">
    <location>
        <begin position="76"/>
        <end position="98"/>
    </location>
</feature>
<accession>A0A2A7ATD1</accession>
<evidence type="ECO:0000313" key="3">
    <source>
        <dbReference type="Proteomes" id="UP000220005"/>
    </source>
</evidence>
<feature type="transmembrane region" description="Helical" evidence="1">
    <location>
        <begin position="161"/>
        <end position="188"/>
    </location>
</feature>
<comment type="caution">
    <text evidence="2">The sequence shown here is derived from an EMBL/GenBank/DDBJ whole genome shotgun (WGS) entry which is preliminary data.</text>
</comment>
<feature type="transmembrane region" description="Helical" evidence="1">
    <location>
        <begin position="433"/>
        <end position="457"/>
    </location>
</feature>
<dbReference type="AlphaFoldDB" id="A0A2A7ATD1"/>
<keyword evidence="1" id="KW-0472">Membrane</keyword>
<feature type="transmembrane region" description="Helical" evidence="1">
    <location>
        <begin position="118"/>
        <end position="141"/>
    </location>
</feature>
<keyword evidence="1" id="KW-0812">Transmembrane</keyword>
<keyword evidence="1" id="KW-1133">Transmembrane helix</keyword>
<proteinExistence type="predicted"/>
<dbReference type="EMBL" id="NMTY01000004">
    <property type="protein sequence ID" value="PDX82332.1"/>
    <property type="molecule type" value="Genomic_DNA"/>
</dbReference>
<feature type="transmembrane region" description="Helical" evidence="1">
    <location>
        <begin position="218"/>
        <end position="242"/>
    </location>
</feature>
<feature type="transmembrane region" description="Helical" evidence="1">
    <location>
        <begin position="504"/>
        <end position="525"/>
    </location>
</feature>
<feature type="transmembrane region" description="Helical" evidence="1">
    <location>
        <begin position="40"/>
        <end position="64"/>
    </location>
</feature>
<protein>
    <submittedName>
        <fullName evidence="2">Uncharacterized protein</fullName>
    </submittedName>
</protein>
<name>A0A2A7ATD1_9FIRM</name>
<feature type="transmembrane region" description="Helical" evidence="1">
    <location>
        <begin position="195"/>
        <end position="212"/>
    </location>
</feature>
<reference evidence="2 3" key="1">
    <citation type="journal article" date="2017" name="Front. Microbiol.">
        <title>New Insights into the Diversity of the Genus Faecalibacterium.</title>
        <authorList>
            <person name="Benevides L."/>
            <person name="Burman S."/>
            <person name="Martin R."/>
            <person name="Robert V."/>
            <person name="Thomas M."/>
            <person name="Miquel S."/>
            <person name="Chain F."/>
            <person name="Sokol H."/>
            <person name="Bermudez-Humaran L.G."/>
            <person name="Morrison M."/>
            <person name="Langella P."/>
            <person name="Azevedo V.A."/>
            <person name="Chatel J.M."/>
            <person name="Soares S."/>
        </authorList>
    </citation>
    <scope>NUCLEOTIDE SEQUENCE [LARGE SCALE GENOMIC DNA]</scope>
    <source>
        <strain evidence="2 3">CNCM I 4575</strain>
    </source>
</reference>
<gene>
    <name evidence="2" type="ORF">CGS58_02340</name>
</gene>
<feature type="transmembrane region" description="Helical" evidence="1">
    <location>
        <begin position="319"/>
        <end position="339"/>
    </location>
</feature>
<feature type="transmembrane region" description="Helical" evidence="1">
    <location>
        <begin position="351"/>
        <end position="371"/>
    </location>
</feature>
<sequence length="536" mass="56284">MNAETKRCFAALLRKQRREQSAFLNRSARTGKQRTQTGKLAFGALYGAIALVLMASFASLSWPLAQLLLPGGWETLYFLVLELLALFVSVLAGALSSYNRLFQAKDNDLLLALPIPPWMIFAVRLCGLYEMSLFYLLLVWVPAEAAYARFAPHPLGGILSAVPMALLLAGAASVLAALLGWAVAVLVAKAGRHKVLFTVAASLGFLALYFLGYQKSSALLNALLSSALWGGGEGLPQGGWLLLGRAACGDIPALLGLLISLAAVCAVLGKLLSGPYLRLMTTRTGGAASKMKAAPSRRVSVRRALLRRELLHLAGSPTYLLNCAMGSLGLVVLSVLALYKAGEIRLLAVQLLPPGLAGAAAAFAAALGAGMNCLTAPSVSLEGESLWRIQSLPVSPWQTLRAKLELHLAVTLPPALLCAGVLLAVVRAALPMVLLGLLAVALFVVLSAAVGLVLGVLMPSFHWTSETAVIKQSPFCLLAMLLSWGAAIALFAGTAALSHRMPPAVSLSLACLLLAGADALALRWLKTKGAARFETT</sequence>
<evidence type="ECO:0000313" key="2">
    <source>
        <dbReference type="EMBL" id="PDX82332.1"/>
    </source>
</evidence>
<organism evidence="2 3">
    <name type="scientific">Faecalibacterium prausnitzii</name>
    <dbReference type="NCBI Taxonomy" id="853"/>
    <lineage>
        <taxon>Bacteria</taxon>
        <taxon>Bacillati</taxon>
        <taxon>Bacillota</taxon>
        <taxon>Clostridia</taxon>
        <taxon>Eubacteriales</taxon>
        <taxon>Oscillospiraceae</taxon>
        <taxon>Faecalibacterium</taxon>
    </lineage>
</organism>
<feature type="transmembrane region" description="Helical" evidence="1">
    <location>
        <begin position="477"/>
        <end position="497"/>
    </location>
</feature>
<feature type="transmembrane region" description="Helical" evidence="1">
    <location>
        <begin position="406"/>
        <end position="426"/>
    </location>
</feature>
<dbReference type="Proteomes" id="UP000220005">
    <property type="component" value="Unassembled WGS sequence"/>
</dbReference>
<dbReference type="RefSeq" id="WP_097838795.1">
    <property type="nucleotide sequence ID" value="NZ_NMTY01000004.1"/>
</dbReference>